<keyword evidence="2" id="KW-1185">Reference proteome</keyword>
<evidence type="ECO:0000313" key="2">
    <source>
        <dbReference type="Proteomes" id="UP000006843"/>
    </source>
</evidence>
<dbReference type="HOGENOM" id="CLU_3275328_0_0_6"/>
<organism evidence="1 2">
    <name type="scientific">Pseudoalteromonas translucida (strain TAC 125)</name>
    <dbReference type="NCBI Taxonomy" id="326442"/>
    <lineage>
        <taxon>Bacteria</taxon>
        <taxon>Pseudomonadati</taxon>
        <taxon>Pseudomonadota</taxon>
        <taxon>Gammaproteobacteria</taxon>
        <taxon>Alteromonadales</taxon>
        <taxon>Pseudoalteromonadaceae</taxon>
        <taxon>Pseudoalteromonas</taxon>
    </lineage>
</organism>
<dbReference type="KEGG" id="pha:PSHAa1853"/>
<dbReference type="STRING" id="326442.PSHAa1853"/>
<accession>Q3IHG7</accession>
<reference evidence="1 2" key="1">
    <citation type="journal article" date="2005" name="Genome Res.">
        <title>Coping with cold: the genome of the versatile marine Antarctica bacterium Pseudoalteromonas haloplanktis TAC125.</title>
        <authorList>
            <person name="Medigue C."/>
            <person name="Krin E."/>
            <person name="Pascal G."/>
            <person name="Barbe V."/>
            <person name="Bernsel A."/>
            <person name="Bertin P."/>
            <person name="Cheung F."/>
            <person name="Cruveiller S."/>
            <person name="Damico S."/>
            <person name="Duilio A."/>
            <person name="Fang G."/>
            <person name="Feller G."/>
            <person name="Mangenot S."/>
            <person name="Marino G."/>
            <person name="Nilsson J."/>
            <person name="Parilli E."/>
            <person name="Rocha E."/>
            <person name="Rouy Z."/>
            <person name="Sekowska A."/>
            <person name="Tutino M.L."/>
            <person name="Vallenet D."/>
            <person name="von Heijne G."/>
            <person name="Danchin A."/>
        </authorList>
    </citation>
    <scope>NUCLEOTIDE SEQUENCE [LARGE SCALE GENOMIC DNA]</scope>
    <source>
        <strain evidence="2">TAC 125</strain>
    </source>
</reference>
<dbReference type="AlphaFoldDB" id="Q3IHG7"/>
<proteinExistence type="predicted"/>
<dbReference type="Proteomes" id="UP000006843">
    <property type="component" value="Chromosome I"/>
</dbReference>
<gene>
    <name evidence="1" type="ordered locus">PSHAa1853</name>
</gene>
<dbReference type="EMBL" id="CR954246">
    <property type="protein sequence ID" value="CAI86925.1"/>
    <property type="molecule type" value="Genomic_DNA"/>
</dbReference>
<protein>
    <submittedName>
        <fullName evidence="1">Orphan protein</fullName>
    </submittedName>
</protein>
<sequence>MHIKCKLRIHSPLRSSLIATTSSQPFYFKEQKTRFLQMYNS</sequence>
<evidence type="ECO:0000313" key="1">
    <source>
        <dbReference type="EMBL" id="CAI86925.1"/>
    </source>
</evidence>
<name>Q3IHG7_PSET1</name>